<reference evidence="1" key="1">
    <citation type="submission" date="2020-05" db="UniProtKB">
        <authorList>
            <consortium name="EnsemblMetazoa"/>
        </authorList>
    </citation>
    <scope>IDENTIFICATION</scope>
    <source>
        <strain evidence="1">TTRI</strain>
    </source>
</reference>
<sequence length="116" mass="12798">MVLRVSSISKEDSELNTLTVLSWRSDILQFKCMLLPACTMVKNMTDQETRLKMESAEAGGSSSTSIIISIYHSGAKRGSKQFTFSKNKSYGEIFFAIATTTTTTTTTTAFALLNNY</sequence>
<accession>A0A1A9UIE6</accession>
<protein>
    <submittedName>
        <fullName evidence="1">Uncharacterized protein</fullName>
    </submittedName>
</protein>
<evidence type="ECO:0000313" key="2">
    <source>
        <dbReference type="Proteomes" id="UP000078200"/>
    </source>
</evidence>
<dbReference type="Proteomes" id="UP000078200">
    <property type="component" value="Unassembled WGS sequence"/>
</dbReference>
<keyword evidence="2" id="KW-1185">Reference proteome</keyword>
<name>A0A1A9UIE6_GLOAU</name>
<evidence type="ECO:0000313" key="1">
    <source>
        <dbReference type="EnsemblMetazoa" id="GAUT005912-PA"/>
    </source>
</evidence>
<proteinExistence type="predicted"/>
<dbReference type="EnsemblMetazoa" id="GAUT005912-RA">
    <property type="protein sequence ID" value="GAUT005912-PA"/>
    <property type="gene ID" value="GAUT005912"/>
</dbReference>
<dbReference type="VEuPathDB" id="VectorBase:GAUT005912"/>
<organism evidence="1 2">
    <name type="scientific">Glossina austeni</name>
    <name type="common">Savannah tsetse fly</name>
    <dbReference type="NCBI Taxonomy" id="7395"/>
    <lineage>
        <taxon>Eukaryota</taxon>
        <taxon>Metazoa</taxon>
        <taxon>Ecdysozoa</taxon>
        <taxon>Arthropoda</taxon>
        <taxon>Hexapoda</taxon>
        <taxon>Insecta</taxon>
        <taxon>Pterygota</taxon>
        <taxon>Neoptera</taxon>
        <taxon>Endopterygota</taxon>
        <taxon>Diptera</taxon>
        <taxon>Brachycera</taxon>
        <taxon>Muscomorpha</taxon>
        <taxon>Hippoboscoidea</taxon>
        <taxon>Glossinidae</taxon>
        <taxon>Glossina</taxon>
    </lineage>
</organism>
<dbReference type="AlphaFoldDB" id="A0A1A9UIE6"/>